<proteinExistence type="predicted"/>
<dbReference type="Gene3D" id="3.30.2310.20">
    <property type="entry name" value="RelE-like"/>
    <property type="match status" value="1"/>
</dbReference>
<sequence length="100" mass="11612">MEHYNVKISEQAFQDLDRIYAYIAHTLLEPATAAGLLDRIEKAILSLEQLPYRCPERARGIYAGKGYRQLLMEHYTIIFRVSEQTKDVIIVTVRHASSRF</sequence>
<dbReference type="AlphaFoldDB" id="A0A9D2MDJ1"/>
<gene>
    <name evidence="2" type="ORF">H9771_00860</name>
</gene>
<keyword evidence="1" id="KW-1277">Toxin-antitoxin system</keyword>
<reference evidence="2" key="2">
    <citation type="submission" date="2021-04" db="EMBL/GenBank/DDBJ databases">
        <authorList>
            <person name="Gilroy R."/>
        </authorList>
    </citation>
    <scope>NUCLEOTIDE SEQUENCE</scope>
    <source>
        <strain evidence="2">ChiHjej9B8-13557</strain>
    </source>
</reference>
<comment type="caution">
    <text evidence="2">The sequence shown here is derived from an EMBL/GenBank/DDBJ whole genome shotgun (WGS) entry which is preliminary data.</text>
</comment>
<evidence type="ECO:0000256" key="1">
    <source>
        <dbReference type="ARBA" id="ARBA00022649"/>
    </source>
</evidence>
<dbReference type="EMBL" id="DWXX01000018">
    <property type="protein sequence ID" value="HJB58205.1"/>
    <property type="molecule type" value="Genomic_DNA"/>
</dbReference>
<dbReference type="Pfam" id="PF05016">
    <property type="entry name" value="ParE_toxin"/>
    <property type="match status" value="1"/>
</dbReference>
<evidence type="ECO:0000313" key="2">
    <source>
        <dbReference type="EMBL" id="HJB58205.1"/>
    </source>
</evidence>
<evidence type="ECO:0000313" key="3">
    <source>
        <dbReference type="Proteomes" id="UP000824211"/>
    </source>
</evidence>
<organism evidence="2 3">
    <name type="scientific">Candidatus Faecalibacterium faecipullorum</name>
    <dbReference type="NCBI Taxonomy" id="2838578"/>
    <lineage>
        <taxon>Bacteria</taxon>
        <taxon>Bacillati</taxon>
        <taxon>Bacillota</taxon>
        <taxon>Clostridia</taxon>
        <taxon>Eubacteriales</taxon>
        <taxon>Oscillospiraceae</taxon>
        <taxon>Faecalibacterium</taxon>
    </lineage>
</organism>
<protein>
    <submittedName>
        <fullName evidence="2">Type II toxin-antitoxin system RelE/ParE family toxin</fullName>
    </submittedName>
</protein>
<dbReference type="InterPro" id="IPR035093">
    <property type="entry name" value="RelE/ParE_toxin_dom_sf"/>
</dbReference>
<dbReference type="SUPFAM" id="SSF143011">
    <property type="entry name" value="RelE-like"/>
    <property type="match status" value="1"/>
</dbReference>
<reference evidence="2" key="1">
    <citation type="journal article" date="2021" name="PeerJ">
        <title>Extensive microbial diversity within the chicken gut microbiome revealed by metagenomics and culture.</title>
        <authorList>
            <person name="Gilroy R."/>
            <person name="Ravi A."/>
            <person name="Getino M."/>
            <person name="Pursley I."/>
            <person name="Horton D.L."/>
            <person name="Alikhan N.F."/>
            <person name="Baker D."/>
            <person name="Gharbi K."/>
            <person name="Hall N."/>
            <person name="Watson M."/>
            <person name="Adriaenssens E.M."/>
            <person name="Foster-Nyarko E."/>
            <person name="Jarju S."/>
            <person name="Secka A."/>
            <person name="Antonio M."/>
            <person name="Oren A."/>
            <person name="Chaudhuri R.R."/>
            <person name="La Ragione R."/>
            <person name="Hildebrand F."/>
            <person name="Pallen M.J."/>
        </authorList>
    </citation>
    <scope>NUCLEOTIDE SEQUENCE</scope>
    <source>
        <strain evidence="2">ChiHjej9B8-13557</strain>
    </source>
</reference>
<accession>A0A9D2MDJ1</accession>
<dbReference type="Proteomes" id="UP000824211">
    <property type="component" value="Unassembled WGS sequence"/>
</dbReference>
<dbReference type="InterPro" id="IPR007712">
    <property type="entry name" value="RelE/ParE_toxin"/>
</dbReference>
<name>A0A9D2MDJ1_9FIRM</name>